<dbReference type="SMART" id="SM00226">
    <property type="entry name" value="LMWPc"/>
    <property type="match status" value="1"/>
</dbReference>
<reference evidence="9 10" key="1">
    <citation type="submission" date="2020-07" db="EMBL/GenBank/DDBJ databases">
        <title>Mycobacterium kansasii (former subtype) with zoonotic potential isolated from diseased indoor pet cat, Japan.</title>
        <authorList>
            <person name="Fukano H."/>
            <person name="Terazono T."/>
            <person name="Hoshino Y."/>
        </authorList>
    </citation>
    <scope>NUCLEOTIDE SEQUENCE [LARGE SCALE GENOMIC DNA]</scope>
    <source>
        <strain evidence="9 10">Kuro-I</strain>
    </source>
</reference>
<feature type="region of interest" description="Disordered" evidence="6">
    <location>
        <begin position="118"/>
        <end position="148"/>
    </location>
</feature>
<protein>
    <recommendedName>
        <fullName evidence="2">protein-tyrosine-phosphatase</fullName>
        <ecNumber evidence="2">3.1.3.48</ecNumber>
    </recommendedName>
</protein>
<evidence type="ECO:0000256" key="5">
    <source>
        <dbReference type="PIRSR" id="PIRSR617867-1"/>
    </source>
</evidence>
<dbReference type="EMBL" id="AP023343">
    <property type="protein sequence ID" value="BCI87461.1"/>
    <property type="molecule type" value="Genomic_DNA"/>
</dbReference>
<evidence type="ECO:0000256" key="7">
    <source>
        <dbReference type="SAM" id="Phobius"/>
    </source>
</evidence>
<dbReference type="InterPro" id="IPR050438">
    <property type="entry name" value="LMW_PTPase"/>
</dbReference>
<dbReference type="EC" id="3.1.3.48" evidence="2"/>
<dbReference type="Gene3D" id="3.40.50.2300">
    <property type="match status" value="1"/>
</dbReference>
<gene>
    <name evidence="9" type="ORF">NIIDMKKI_26670</name>
</gene>
<proteinExistence type="inferred from homology"/>
<evidence type="ECO:0000256" key="4">
    <source>
        <dbReference type="ARBA" id="ARBA00022912"/>
    </source>
</evidence>
<feature type="active site" evidence="5">
    <location>
        <position position="19"/>
    </location>
</feature>
<dbReference type="AlphaFoldDB" id="A0A7G1I8X7"/>
<dbReference type="Proteomes" id="UP000516380">
    <property type="component" value="Chromosome"/>
</dbReference>
<dbReference type="CDD" id="cd16343">
    <property type="entry name" value="LMWPTP"/>
    <property type="match status" value="1"/>
</dbReference>
<feature type="active site" description="Nucleophile" evidence="5">
    <location>
        <position position="13"/>
    </location>
</feature>
<name>A0A7G1I8X7_MYCKA</name>
<dbReference type="PRINTS" id="PR00719">
    <property type="entry name" value="LMWPTPASE"/>
</dbReference>
<keyword evidence="10" id="KW-1185">Reference proteome</keyword>
<dbReference type="PANTHER" id="PTHR11717:SF7">
    <property type="entry name" value="LOW MOLECULAR WEIGHT PHOSPHOTYROSINE PROTEIN PHOSPHATASE"/>
    <property type="match status" value="1"/>
</dbReference>
<accession>A0A7G1I8X7</accession>
<comment type="similarity">
    <text evidence="1">Belongs to the low molecular weight phosphotyrosine protein phosphatase family.</text>
</comment>
<dbReference type="SUPFAM" id="SSF52788">
    <property type="entry name" value="Phosphotyrosine protein phosphatases I"/>
    <property type="match status" value="1"/>
</dbReference>
<evidence type="ECO:0000256" key="1">
    <source>
        <dbReference type="ARBA" id="ARBA00011063"/>
    </source>
</evidence>
<keyword evidence="4" id="KW-0904">Protein phosphatase</keyword>
<dbReference type="InterPro" id="IPR017867">
    <property type="entry name" value="Tyr_phospatase_low_mol_wt"/>
</dbReference>
<sequence>MSDPPTLHVTFVCTGNICRSPMAEKMFAHQLRERGLGDAVRVSSAGTGDWHIGNGVDERARRVLRAHGYPTEHRAAQVDAGHLAADLVIALGRNHARLLRQLGVEDARLRMLRSFDPGRVPTPSTSTIPITAGTTNSSKSSPSSRPRCPACMTGWTSGWRRTDPLMPRRIPSLAFLLRPGWIALALVVIAFTYLCFTVLAPWQLGKNTKTSRENRQIDYSLHTPRCHCKPFCRNRIHRPRVRSGAG</sequence>
<evidence type="ECO:0000256" key="6">
    <source>
        <dbReference type="SAM" id="MobiDB-lite"/>
    </source>
</evidence>
<evidence type="ECO:0000313" key="9">
    <source>
        <dbReference type="EMBL" id="BCI87461.1"/>
    </source>
</evidence>
<evidence type="ECO:0000256" key="2">
    <source>
        <dbReference type="ARBA" id="ARBA00013064"/>
    </source>
</evidence>
<dbReference type="InterPro" id="IPR023485">
    <property type="entry name" value="Ptyr_pPase"/>
</dbReference>
<keyword evidence="3" id="KW-0378">Hydrolase</keyword>
<evidence type="ECO:0000313" key="10">
    <source>
        <dbReference type="Proteomes" id="UP000516380"/>
    </source>
</evidence>
<feature type="domain" description="Phosphotyrosine protein phosphatase I" evidence="8">
    <location>
        <begin position="7"/>
        <end position="140"/>
    </location>
</feature>
<dbReference type="PANTHER" id="PTHR11717">
    <property type="entry name" value="LOW MOLECULAR WEIGHT PROTEIN TYROSINE PHOSPHATASE"/>
    <property type="match status" value="1"/>
</dbReference>
<organism evidence="9 10">
    <name type="scientific">Mycobacterium kansasii</name>
    <dbReference type="NCBI Taxonomy" id="1768"/>
    <lineage>
        <taxon>Bacteria</taxon>
        <taxon>Bacillati</taxon>
        <taxon>Actinomycetota</taxon>
        <taxon>Actinomycetes</taxon>
        <taxon>Mycobacteriales</taxon>
        <taxon>Mycobacteriaceae</taxon>
        <taxon>Mycobacterium</taxon>
    </lineage>
</organism>
<feature type="compositionally biased region" description="Low complexity" evidence="6">
    <location>
        <begin position="121"/>
        <end position="147"/>
    </location>
</feature>
<keyword evidence="7" id="KW-0812">Transmembrane</keyword>
<dbReference type="Pfam" id="PF01451">
    <property type="entry name" value="LMWPc"/>
    <property type="match status" value="1"/>
</dbReference>
<evidence type="ECO:0000259" key="8">
    <source>
        <dbReference type="SMART" id="SM00226"/>
    </source>
</evidence>
<keyword evidence="7" id="KW-0472">Membrane</keyword>
<keyword evidence="7" id="KW-1133">Transmembrane helix</keyword>
<feature type="transmembrane region" description="Helical" evidence="7">
    <location>
        <begin position="181"/>
        <end position="202"/>
    </location>
</feature>
<dbReference type="InterPro" id="IPR036196">
    <property type="entry name" value="Ptyr_pPase_sf"/>
</dbReference>
<evidence type="ECO:0000256" key="3">
    <source>
        <dbReference type="ARBA" id="ARBA00022801"/>
    </source>
</evidence>
<dbReference type="GO" id="GO:0004725">
    <property type="term" value="F:protein tyrosine phosphatase activity"/>
    <property type="evidence" value="ECO:0007669"/>
    <property type="project" value="UniProtKB-EC"/>
</dbReference>